<feature type="compositionally biased region" description="Pro residues" evidence="1">
    <location>
        <begin position="81"/>
        <end position="91"/>
    </location>
</feature>
<feature type="region of interest" description="Disordered" evidence="1">
    <location>
        <begin position="342"/>
        <end position="403"/>
    </location>
</feature>
<dbReference type="eggNOG" id="ENOG502S2AH">
    <property type="taxonomic scope" value="Eukaryota"/>
</dbReference>
<dbReference type="GeneID" id="9379547"/>
<comment type="caution">
    <text evidence="2">The sequence shown here is derived from an EMBL/GenBank/DDBJ whole genome shotgun (WGS) entry which is preliminary data.</text>
</comment>
<evidence type="ECO:0000313" key="2">
    <source>
        <dbReference type="EMBL" id="EFI27864.1"/>
    </source>
</evidence>
<dbReference type="AlphaFoldDB" id="D6RM06"/>
<feature type="compositionally biased region" description="Polar residues" evidence="1">
    <location>
        <begin position="342"/>
        <end position="352"/>
    </location>
</feature>
<dbReference type="InterPro" id="IPR040521">
    <property type="entry name" value="KDZ"/>
</dbReference>
<evidence type="ECO:0000313" key="3">
    <source>
        <dbReference type="Proteomes" id="UP000001861"/>
    </source>
</evidence>
<evidence type="ECO:0008006" key="4">
    <source>
        <dbReference type="Google" id="ProtNLM"/>
    </source>
</evidence>
<name>D6RM06_COPC7</name>
<proteinExistence type="predicted"/>
<dbReference type="KEGG" id="cci:CC1G_14357"/>
<dbReference type="PANTHER" id="PTHR33096">
    <property type="entry name" value="CXC2 DOMAIN-CONTAINING PROTEIN"/>
    <property type="match status" value="1"/>
</dbReference>
<sequence length="1128" mass="123662">MKHPGESNINLDAFVASDVDDSEHRIFTASISPGSTPARNTRGQTRGRLRTPPSPPKPRPRGRHAKKPKLVEVPVSEQPPQRSPSPDPFLAPPGTTGLMSTPAPSTSVHAPPSSVSASMPTTISSSSSPQDPPSVVASMDTGLLSTVSSSSSVLAPPSSIAPSFASTLSSASSTHEPPSSFASTTLPSASSSVGVSLLTSAAPSPTFGGQSLSIGFEFCTLDSCPGHLVDVYHTYTVDLGSAQRRRSRTVGRPLFSISSGHMVQSGALHASVLDSYCGPGPFTISIGDMGRLVAASNSNASAASCSTDMMDNIMEGVDWDTVGSLVDDASLAYAREFPKLMASQSSGETQDVSMEGDPGRVDDDDVEMGWMDDDQDADNARQGTPSPPSQNTAGPSQQLAKQAPWDELVDDISAQTGIVASRVRSILKRRLEGKDVVWSKIPDTTHGPEKTKQLLESGLRQADSAFDIAASQSGRTKDSIVAKYFKTYAHHRQGNEWNEFNRANGIIANARKAAGGSTAVGLMPSEAADAYSRAKDNGDLDKKLEALRDTLSTANTAQMTAVARRNLLESFKHSSSNLIRTAERANAAAIVLCVGAGIHQDQNFIHLDTSSGLQGFLEKLTGLSTDDILGLAHGHIAGQGTKVKTNTQVYDDTGTMAMVCRHDYPLFLANIDTPGEQQKYAVALIKKLFTMIPPNATVVAFYDVGCVLDRSLQLVSLAYGIWRQYEILPESITSRLEFCTSAMHAYAHQWACQLYYNPRFQDGTGNTNGEGTERLWAIMRKLIAIARMSSRSRRLWLINQLMKSHRKGTRQNLGKWVKTQRTAIAKQIPEQQSILQKVGIPITELRSEWQDQREKQLSIRGHQPTRLKQQLDEVLRIQADIDRIDARIEAMAATVQKADDDDDPYRSILHNMKVTRQNTLQKMEQHYESLNVGDAYPELRGMDYKFVKTLLLMRDLKINIRKRAIAQFLEFDQLNQAYGGKEQPLGTNLHQLTRKAIENRQPALMAAIERFNTHRAQLVKLIKPEWGIVLPRELPVNLTELRDHSDLMEDVWLTPATGGAPPPRWLESVDVRRGIRAMLTLERCQEEIVRLNLEADNMCRWYGREIASVEVTIRETPSRPLSRIPHVP</sequence>
<dbReference type="HOGENOM" id="CLU_279399_0_0_1"/>
<keyword evidence="3" id="KW-1185">Reference proteome</keyword>
<feature type="compositionally biased region" description="Low complexity" evidence="1">
    <location>
        <begin position="164"/>
        <end position="180"/>
    </location>
</feature>
<feature type="compositionally biased region" description="Acidic residues" evidence="1">
    <location>
        <begin position="362"/>
        <end position="377"/>
    </location>
</feature>
<reference evidence="2 3" key="1">
    <citation type="journal article" date="2010" name="Proc. Natl. Acad. Sci. U.S.A.">
        <title>Insights into evolution of multicellular fungi from the assembled chromosomes of the mushroom Coprinopsis cinerea (Coprinus cinereus).</title>
        <authorList>
            <person name="Stajich J.E."/>
            <person name="Wilke S.K."/>
            <person name="Ahren D."/>
            <person name="Au C.H."/>
            <person name="Birren B.W."/>
            <person name="Borodovsky M."/>
            <person name="Burns C."/>
            <person name="Canback B."/>
            <person name="Casselton L.A."/>
            <person name="Cheng C.K."/>
            <person name="Deng J."/>
            <person name="Dietrich F.S."/>
            <person name="Fargo D.C."/>
            <person name="Farman M.L."/>
            <person name="Gathman A.C."/>
            <person name="Goldberg J."/>
            <person name="Guigo R."/>
            <person name="Hoegger P.J."/>
            <person name="Hooker J.B."/>
            <person name="Huggins A."/>
            <person name="James T.Y."/>
            <person name="Kamada T."/>
            <person name="Kilaru S."/>
            <person name="Kodira C."/>
            <person name="Kues U."/>
            <person name="Kupfer D."/>
            <person name="Kwan H.S."/>
            <person name="Lomsadze A."/>
            <person name="Li W."/>
            <person name="Lilly W.W."/>
            <person name="Ma L.J."/>
            <person name="Mackey A.J."/>
            <person name="Manning G."/>
            <person name="Martin F."/>
            <person name="Muraguchi H."/>
            <person name="Natvig D.O."/>
            <person name="Palmerini H."/>
            <person name="Ramesh M.A."/>
            <person name="Rehmeyer C.J."/>
            <person name="Roe B.A."/>
            <person name="Shenoy N."/>
            <person name="Stanke M."/>
            <person name="Ter-Hovhannisyan V."/>
            <person name="Tunlid A."/>
            <person name="Velagapudi R."/>
            <person name="Vision T.J."/>
            <person name="Zeng Q."/>
            <person name="Zolan M.E."/>
            <person name="Pukkila P.J."/>
        </authorList>
    </citation>
    <scope>NUCLEOTIDE SEQUENCE [LARGE SCALE GENOMIC DNA]</scope>
    <source>
        <strain evidence="3">Okayama-7 / 130 / ATCC MYA-4618 / FGSC 9003</strain>
    </source>
</reference>
<dbReference type="InParanoid" id="D6RM06"/>
<dbReference type="STRING" id="240176.D6RM06"/>
<gene>
    <name evidence="2" type="ORF">CC1G_14357</name>
</gene>
<feature type="compositionally biased region" description="Polar residues" evidence="1">
    <location>
        <begin position="381"/>
        <end position="400"/>
    </location>
</feature>
<dbReference type="Proteomes" id="UP000001861">
    <property type="component" value="Unassembled WGS sequence"/>
</dbReference>
<dbReference type="RefSeq" id="XP_002911358.1">
    <property type="nucleotide sequence ID" value="XM_002911312.1"/>
</dbReference>
<dbReference type="OrthoDB" id="3253684at2759"/>
<dbReference type="Pfam" id="PF18758">
    <property type="entry name" value="KDZ"/>
    <property type="match status" value="1"/>
</dbReference>
<evidence type="ECO:0000256" key="1">
    <source>
        <dbReference type="SAM" id="MobiDB-lite"/>
    </source>
</evidence>
<feature type="region of interest" description="Disordered" evidence="1">
    <location>
        <begin position="164"/>
        <end position="185"/>
    </location>
</feature>
<organism evidence="2 3">
    <name type="scientific">Coprinopsis cinerea (strain Okayama-7 / 130 / ATCC MYA-4618 / FGSC 9003)</name>
    <name type="common">Inky cap fungus</name>
    <name type="synonym">Hormographiella aspergillata</name>
    <dbReference type="NCBI Taxonomy" id="240176"/>
    <lineage>
        <taxon>Eukaryota</taxon>
        <taxon>Fungi</taxon>
        <taxon>Dikarya</taxon>
        <taxon>Basidiomycota</taxon>
        <taxon>Agaricomycotina</taxon>
        <taxon>Agaricomycetes</taxon>
        <taxon>Agaricomycetidae</taxon>
        <taxon>Agaricales</taxon>
        <taxon>Agaricineae</taxon>
        <taxon>Psathyrellaceae</taxon>
        <taxon>Coprinopsis</taxon>
    </lineage>
</organism>
<accession>D6RM06</accession>
<protein>
    <recommendedName>
        <fullName evidence="4">CxC1-like cysteine cluster associated with KDZ transposases domain-containing protein</fullName>
    </recommendedName>
</protein>
<feature type="compositionally biased region" description="Basic residues" evidence="1">
    <location>
        <begin position="58"/>
        <end position="68"/>
    </location>
</feature>
<feature type="compositionally biased region" description="Low complexity" evidence="1">
    <location>
        <begin position="100"/>
        <end position="138"/>
    </location>
</feature>
<feature type="region of interest" description="Disordered" evidence="1">
    <location>
        <begin position="25"/>
        <end position="138"/>
    </location>
</feature>
<dbReference type="VEuPathDB" id="FungiDB:CC1G_14357"/>
<dbReference type="EMBL" id="AACS02000004">
    <property type="protein sequence ID" value="EFI27864.1"/>
    <property type="molecule type" value="Genomic_DNA"/>
</dbReference>
<feature type="compositionally biased region" description="Polar residues" evidence="1">
    <location>
        <begin position="29"/>
        <end position="44"/>
    </location>
</feature>
<dbReference type="PANTHER" id="PTHR33096:SF1">
    <property type="entry name" value="CXC1-LIKE CYSTEINE CLUSTER ASSOCIATED WITH KDZ TRANSPOSASES DOMAIN-CONTAINING PROTEIN"/>
    <property type="match status" value="1"/>
</dbReference>